<gene>
    <name evidence="2" type="ORF">COV57_02900</name>
</gene>
<evidence type="ECO:0000313" key="2">
    <source>
        <dbReference type="EMBL" id="PIR04728.1"/>
    </source>
</evidence>
<name>A0A2H0N760_9BACT</name>
<accession>A0A2H0N760</accession>
<comment type="caution">
    <text evidence="2">The sequence shown here is derived from an EMBL/GenBank/DDBJ whole genome shotgun (WGS) entry which is preliminary data.</text>
</comment>
<dbReference type="EMBL" id="PCWO01000042">
    <property type="protein sequence ID" value="PIR04728.1"/>
    <property type="molecule type" value="Genomic_DNA"/>
</dbReference>
<evidence type="ECO:0000256" key="1">
    <source>
        <dbReference type="SAM" id="Phobius"/>
    </source>
</evidence>
<keyword evidence="1" id="KW-1133">Transmembrane helix</keyword>
<sequence length="147" mass="17332">MNFVSTHKKFWKITLILTIIFFWWFSIFGLTNHMSNMKPDRADGNGCLFNIQMEVCTMNLSEHITFWQGAFTSLPQNVKILELLILAIMLSAVINFRPNQLIEFLERMTARFRLYIKQNPQIRLFNLLIEEFARGILNPKIFVSITI</sequence>
<keyword evidence="1" id="KW-0812">Transmembrane</keyword>
<dbReference type="AlphaFoldDB" id="A0A2H0N760"/>
<keyword evidence="1" id="KW-0472">Membrane</keyword>
<feature type="transmembrane region" description="Helical" evidence="1">
    <location>
        <begin position="12"/>
        <end position="31"/>
    </location>
</feature>
<protein>
    <submittedName>
        <fullName evidence="2">Uncharacterized protein</fullName>
    </submittedName>
</protein>
<evidence type="ECO:0000313" key="3">
    <source>
        <dbReference type="Proteomes" id="UP000229893"/>
    </source>
</evidence>
<reference evidence="2 3" key="1">
    <citation type="submission" date="2017-09" db="EMBL/GenBank/DDBJ databases">
        <title>Depth-based differentiation of microbial function through sediment-hosted aquifers and enrichment of novel symbionts in the deep terrestrial subsurface.</title>
        <authorList>
            <person name="Probst A.J."/>
            <person name="Ladd B."/>
            <person name="Jarett J.K."/>
            <person name="Geller-Mcgrath D.E."/>
            <person name="Sieber C.M."/>
            <person name="Emerson J.B."/>
            <person name="Anantharaman K."/>
            <person name="Thomas B.C."/>
            <person name="Malmstrom R."/>
            <person name="Stieglmeier M."/>
            <person name="Klingl A."/>
            <person name="Woyke T."/>
            <person name="Ryan C.M."/>
            <person name="Banfield J.F."/>
        </authorList>
    </citation>
    <scope>NUCLEOTIDE SEQUENCE [LARGE SCALE GENOMIC DNA]</scope>
    <source>
        <strain evidence="2">CG11_big_fil_rev_8_21_14_0_20_35_14</strain>
    </source>
</reference>
<proteinExistence type="predicted"/>
<dbReference type="Proteomes" id="UP000229893">
    <property type="component" value="Unassembled WGS sequence"/>
</dbReference>
<organism evidence="2 3">
    <name type="scientific">Candidatus Liptonbacteria bacterium CG11_big_fil_rev_8_21_14_0_20_35_14</name>
    <dbReference type="NCBI Taxonomy" id="1974634"/>
    <lineage>
        <taxon>Bacteria</taxon>
        <taxon>Candidatus Liptoniibacteriota</taxon>
    </lineage>
</organism>